<evidence type="ECO:0000313" key="1">
    <source>
        <dbReference type="EMBL" id="EMO07339.1"/>
    </source>
</evidence>
<dbReference type="AlphaFoldDB" id="M6RS06"/>
<evidence type="ECO:0000313" key="2">
    <source>
        <dbReference type="Proteomes" id="UP000012092"/>
    </source>
</evidence>
<gene>
    <name evidence="1" type="ORF">LEP1GSC116_4716</name>
</gene>
<comment type="caution">
    <text evidence="1">The sequence shown here is derived from an EMBL/GenBank/DDBJ whole genome shotgun (WGS) entry which is preliminary data.</text>
</comment>
<reference evidence="1 2" key="1">
    <citation type="submission" date="2013-01" db="EMBL/GenBank/DDBJ databases">
        <authorList>
            <person name="Harkins D.M."/>
            <person name="Durkin A.S."/>
            <person name="Brinkac L.M."/>
            <person name="Haft D.H."/>
            <person name="Selengut J.D."/>
            <person name="Sanka R."/>
            <person name="DePew J."/>
            <person name="Purushe J."/>
            <person name="Picardeau M."/>
            <person name="Werts C."/>
            <person name="Goarant C."/>
            <person name="Vinetz J.M."/>
            <person name="Sutton G.G."/>
            <person name="Nierman W.C."/>
            <person name="Fouts D.E."/>
        </authorList>
    </citation>
    <scope>NUCLEOTIDE SEQUENCE [LARGE SCALE GENOMIC DNA]</scope>
    <source>
        <strain evidence="1 2">Verdun HP</strain>
    </source>
</reference>
<proteinExistence type="predicted"/>
<accession>M6RS06</accession>
<name>M6RS06_LEPIR</name>
<protein>
    <submittedName>
        <fullName evidence="1">Uncharacterized protein</fullName>
    </submittedName>
</protein>
<sequence length="50" mass="5794">MNSKFTKNENKIESKLKVIKSPNWLMGSVVGIEFALKAPNLEFRRKTEKI</sequence>
<organism evidence="1 2">
    <name type="scientific">Leptospira interrogans serovar Icterohaemorrhagiae str. Verdun HP</name>
    <dbReference type="NCBI Taxonomy" id="1049910"/>
    <lineage>
        <taxon>Bacteria</taxon>
        <taxon>Pseudomonadati</taxon>
        <taxon>Spirochaetota</taxon>
        <taxon>Spirochaetia</taxon>
        <taxon>Leptospirales</taxon>
        <taxon>Leptospiraceae</taxon>
        <taxon>Leptospira</taxon>
    </lineage>
</organism>
<dbReference type="EMBL" id="AHNZ02000046">
    <property type="protein sequence ID" value="EMO07339.1"/>
    <property type="molecule type" value="Genomic_DNA"/>
</dbReference>
<dbReference type="Proteomes" id="UP000012092">
    <property type="component" value="Unassembled WGS sequence"/>
</dbReference>